<keyword evidence="2" id="KW-1185">Reference proteome</keyword>
<dbReference type="EMBL" id="LUEZ02000053">
    <property type="protein sequence ID" value="RDB22019.1"/>
    <property type="molecule type" value="Genomic_DNA"/>
</dbReference>
<accession>A0A369JIK4</accession>
<dbReference type="OrthoDB" id="2722301at2759"/>
<reference evidence="1" key="1">
    <citation type="submission" date="2018-04" db="EMBL/GenBank/DDBJ databases">
        <title>Whole genome sequencing of Hypsizygus marmoreus.</title>
        <authorList>
            <person name="Choi I.-G."/>
            <person name="Min B."/>
            <person name="Kim J.-G."/>
            <person name="Kim S."/>
            <person name="Oh Y.-L."/>
            <person name="Kong W.-S."/>
            <person name="Park H."/>
            <person name="Jeong J."/>
            <person name="Song E.-S."/>
        </authorList>
    </citation>
    <scope>NUCLEOTIDE SEQUENCE [LARGE SCALE GENOMIC DNA]</scope>
    <source>
        <strain evidence="1">51987-8</strain>
    </source>
</reference>
<proteinExistence type="predicted"/>
<organism evidence="1 2">
    <name type="scientific">Hypsizygus marmoreus</name>
    <name type="common">White beech mushroom</name>
    <name type="synonym">Agaricus marmoreus</name>
    <dbReference type="NCBI Taxonomy" id="39966"/>
    <lineage>
        <taxon>Eukaryota</taxon>
        <taxon>Fungi</taxon>
        <taxon>Dikarya</taxon>
        <taxon>Basidiomycota</taxon>
        <taxon>Agaricomycotina</taxon>
        <taxon>Agaricomycetes</taxon>
        <taxon>Agaricomycetidae</taxon>
        <taxon>Agaricales</taxon>
        <taxon>Tricholomatineae</taxon>
        <taxon>Lyophyllaceae</taxon>
        <taxon>Hypsizygus</taxon>
    </lineage>
</organism>
<sequence>MGATIHSLSYLTLSHSISLSSDRDDDAVKAFALDVGALGIIFCEWYQHLIPMAPTLAPLFYRTTTHQTSQCFTACEALQFFEDQVYPRTTK</sequence>
<gene>
    <name evidence="1" type="ORF">Hypma_010810</name>
</gene>
<protein>
    <submittedName>
        <fullName evidence="1">Uncharacterized protein</fullName>
    </submittedName>
</protein>
<dbReference type="Proteomes" id="UP000076154">
    <property type="component" value="Unassembled WGS sequence"/>
</dbReference>
<evidence type="ECO:0000313" key="1">
    <source>
        <dbReference type="EMBL" id="RDB22019.1"/>
    </source>
</evidence>
<dbReference type="AlphaFoldDB" id="A0A369JIK4"/>
<dbReference type="InParanoid" id="A0A369JIK4"/>
<evidence type="ECO:0000313" key="2">
    <source>
        <dbReference type="Proteomes" id="UP000076154"/>
    </source>
</evidence>
<name>A0A369JIK4_HYPMA</name>
<comment type="caution">
    <text evidence="1">The sequence shown here is derived from an EMBL/GenBank/DDBJ whole genome shotgun (WGS) entry which is preliminary data.</text>
</comment>